<keyword evidence="1" id="KW-0963">Cytoplasm</keyword>
<accession>A0A5R8WWG8</accession>
<evidence type="ECO:0000313" key="7">
    <source>
        <dbReference type="Proteomes" id="UP000305517"/>
    </source>
</evidence>
<evidence type="ECO:0000256" key="3">
    <source>
        <dbReference type="ARBA" id="ARBA00022801"/>
    </source>
</evidence>
<feature type="domain" description="DinB-like" evidence="5">
    <location>
        <begin position="42"/>
        <end position="177"/>
    </location>
</feature>
<keyword evidence="4" id="KW-0862">Zinc</keyword>
<dbReference type="InterPro" id="IPR023774">
    <property type="entry name" value="Put_metal_dep_hydrolase_YfiT"/>
</dbReference>
<name>A0A5R8WWG8_9BACT</name>
<comment type="caution">
    <text evidence="6">The sequence shown here is derived from an EMBL/GenBank/DDBJ whole genome shotgun (WGS) entry which is preliminary data.</text>
</comment>
<dbReference type="InterPro" id="IPR024775">
    <property type="entry name" value="DinB-like"/>
</dbReference>
<protein>
    <submittedName>
        <fullName evidence="6">Putative metal-dependent hydrolase</fullName>
    </submittedName>
</protein>
<evidence type="ECO:0000256" key="2">
    <source>
        <dbReference type="ARBA" id="ARBA00022723"/>
    </source>
</evidence>
<dbReference type="NCBIfam" id="NF009807">
    <property type="entry name" value="PRK13291.1"/>
    <property type="match status" value="1"/>
</dbReference>
<dbReference type="Proteomes" id="UP000305517">
    <property type="component" value="Unassembled WGS sequence"/>
</dbReference>
<dbReference type="Pfam" id="PF12867">
    <property type="entry name" value="DinB_2"/>
    <property type="match status" value="1"/>
</dbReference>
<evidence type="ECO:0000259" key="5">
    <source>
        <dbReference type="Pfam" id="PF12867"/>
    </source>
</evidence>
<evidence type="ECO:0000313" key="6">
    <source>
        <dbReference type="EMBL" id="TLM96870.1"/>
    </source>
</evidence>
<dbReference type="HAMAP" id="MF_01256">
    <property type="entry name" value="YfiT_hydrol"/>
    <property type="match status" value="1"/>
</dbReference>
<keyword evidence="7" id="KW-1185">Reference proteome</keyword>
<dbReference type="RefSeq" id="WP_138075117.1">
    <property type="nucleotide sequence ID" value="NZ_VAJM01000001.1"/>
</dbReference>
<keyword evidence="3 6" id="KW-0378">Hydrolase</keyword>
<dbReference type="AlphaFoldDB" id="A0A5R8WWG8"/>
<dbReference type="InterPro" id="IPR034660">
    <property type="entry name" value="DinB/YfiT-like"/>
</dbReference>
<organism evidence="6 7">
    <name type="scientific">Hymenobacter jeollabukensis</name>
    <dbReference type="NCBI Taxonomy" id="2025313"/>
    <lineage>
        <taxon>Bacteria</taxon>
        <taxon>Pseudomonadati</taxon>
        <taxon>Bacteroidota</taxon>
        <taxon>Cytophagia</taxon>
        <taxon>Cytophagales</taxon>
        <taxon>Hymenobacteraceae</taxon>
        <taxon>Hymenobacter</taxon>
    </lineage>
</organism>
<evidence type="ECO:0000256" key="1">
    <source>
        <dbReference type="ARBA" id="ARBA00022490"/>
    </source>
</evidence>
<dbReference type="EMBL" id="VAJM01000001">
    <property type="protein sequence ID" value="TLM96870.1"/>
    <property type="molecule type" value="Genomic_DNA"/>
</dbReference>
<keyword evidence="2" id="KW-0479">Metal-binding</keyword>
<dbReference type="GO" id="GO:0046872">
    <property type="term" value="F:metal ion binding"/>
    <property type="evidence" value="ECO:0007669"/>
    <property type="project" value="UniProtKB-KW"/>
</dbReference>
<dbReference type="Gene3D" id="1.20.120.450">
    <property type="entry name" value="dinb family like domain"/>
    <property type="match status" value="1"/>
</dbReference>
<dbReference type="SUPFAM" id="SSF109854">
    <property type="entry name" value="DinB/YfiT-like putative metalloenzymes"/>
    <property type="match status" value="1"/>
</dbReference>
<sequence>MSTPETQPAAEQDLRYPIGHYQLPEQPLTAEQRHGYIQQLMALPTELRMALDGLSGEQFDTPYRPGGWTVRQVLHHLPDSHVNSYTRFRLALTEDNPTIRPYNEAAWAQLPDVTIVPPDVSLILLDALHARWVVLLSQLTDEQWQRTWYHPATEQTIRLDQALVLYAWHGRHHIAHITSLRKRMGWGNFQQG</sequence>
<proteinExistence type="inferred from homology"/>
<dbReference type="GO" id="GO:0016787">
    <property type="term" value="F:hydrolase activity"/>
    <property type="evidence" value="ECO:0007669"/>
    <property type="project" value="UniProtKB-KW"/>
</dbReference>
<evidence type="ECO:0000256" key="4">
    <source>
        <dbReference type="ARBA" id="ARBA00022833"/>
    </source>
</evidence>
<reference evidence="6 7" key="1">
    <citation type="submission" date="2019-05" db="EMBL/GenBank/DDBJ databases">
        <title>Hymenobacter edaphi sp. nov., isolated from abandoned arsenic-contaminated farmland soil.</title>
        <authorList>
            <person name="Nie L."/>
        </authorList>
    </citation>
    <scope>NUCLEOTIDE SEQUENCE [LARGE SCALE GENOMIC DNA]</scope>
    <source>
        <strain evidence="6 7">1-3-3-8</strain>
    </source>
</reference>
<gene>
    <name evidence="6" type="ORF">FDY95_02440</name>
</gene>
<dbReference type="OrthoDB" id="9796039at2"/>